<dbReference type="OrthoDB" id="428260at2759"/>
<keyword evidence="5" id="KW-1185">Reference proteome</keyword>
<dbReference type="InterPro" id="IPR001466">
    <property type="entry name" value="Beta-lactam-related"/>
</dbReference>
<accession>A0A6A5YTA8</accession>
<dbReference type="GO" id="GO:0016787">
    <property type="term" value="F:hydrolase activity"/>
    <property type="evidence" value="ECO:0007669"/>
    <property type="project" value="UniProtKB-KW"/>
</dbReference>
<protein>
    <submittedName>
        <fullName evidence="4">Beta-lactamase/transpeptidase-like protein</fullName>
    </submittedName>
</protein>
<organism evidence="4 5">
    <name type="scientific">Lophiotrema nucula</name>
    <dbReference type="NCBI Taxonomy" id="690887"/>
    <lineage>
        <taxon>Eukaryota</taxon>
        <taxon>Fungi</taxon>
        <taxon>Dikarya</taxon>
        <taxon>Ascomycota</taxon>
        <taxon>Pezizomycotina</taxon>
        <taxon>Dothideomycetes</taxon>
        <taxon>Pleosporomycetidae</taxon>
        <taxon>Pleosporales</taxon>
        <taxon>Lophiotremataceae</taxon>
        <taxon>Lophiotrema</taxon>
    </lineage>
</organism>
<dbReference type="PANTHER" id="PTHR43283">
    <property type="entry name" value="BETA-LACTAMASE-RELATED"/>
    <property type="match status" value="1"/>
</dbReference>
<dbReference type="AlphaFoldDB" id="A0A6A5YTA8"/>
<name>A0A6A5YTA8_9PLEO</name>
<evidence type="ECO:0000256" key="1">
    <source>
        <dbReference type="ARBA" id="ARBA00009009"/>
    </source>
</evidence>
<dbReference type="Gene3D" id="3.40.710.10">
    <property type="entry name" value="DD-peptidase/beta-lactamase superfamily"/>
    <property type="match status" value="1"/>
</dbReference>
<gene>
    <name evidence="4" type="ORF">BDV96DRAFT_199590</name>
</gene>
<dbReference type="InterPro" id="IPR050789">
    <property type="entry name" value="Diverse_Enzym_Activities"/>
</dbReference>
<reference evidence="4" key="1">
    <citation type="journal article" date="2020" name="Stud. Mycol.">
        <title>101 Dothideomycetes genomes: a test case for predicting lifestyles and emergence of pathogens.</title>
        <authorList>
            <person name="Haridas S."/>
            <person name="Albert R."/>
            <person name="Binder M."/>
            <person name="Bloem J."/>
            <person name="Labutti K."/>
            <person name="Salamov A."/>
            <person name="Andreopoulos B."/>
            <person name="Baker S."/>
            <person name="Barry K."/>
            <person name="Bills G."/>
            <person name="Bluhm B."/>
            <person name="Cannon C."/>
            <person name="Castanera R."/>
            <person name="Culley D."/>
            <person name="Daum C."/>
            <person name="Ezra D."/>
            <person name="Gonzalez J."/>
            <person name="Henrissat B."/>
            <person name="Kuo A."/>
            <person name="Liang C."/>
            <person name="Lipzen A."/>
            <person name="Lutzoni F."/>
            <person name="Magnuson J."/>
            <person name="Mondo S."/>
            <person name="Nolan M."/>
            <person name="Ohm R."/>
            <person name="Pangilinan J."/>
            <person name="Park H.-J."/>
            <person name="Ramirez L."/>
            <person name="Alfaro M."/>
            <person name="Sun H."/>
            <person name="Tritt A."/>
            <person name="Yoshinaga Y."/>
            <person name="Zwiers L.-H."/>
            <person name="Turgeon B."/>
            <person name="Goodwin S."/>
            <person name="Spatafora J."/>
            <person name="Crous P."/>
            <person name="Grigoriev I."/>
        </authorList>
    </citation>
    <scope>NUCLEOTIDE SEQUENCE</scope>
    <source>
        <strain evidence="4">CBS 627.86</strain>
    </source>
</reference>
<evidence type="ECO:0000313" key="4">
    <source>
        <dbReference type="EMBL" id="KAF2110250.1"/>
    </source>
</evidence>
<keyword evidence="2" id="KW-0378">Hydrolase</keyword>
<dbReference type="Proteomes" id="UP000799770">
    <property type="component" value="Unassembled WGS sequence"/>
</dbReference>
<sequence>MEKIEMEYEAAREAQILPGYALLAGTGDKILYSTANGVQSLRSDHAQPFQLDTICACASMTKLVTAVAVLQCFDAGLLDLDVSVSEQLPGIGKYGVMTGWDDELDQAIMTPYTTQITARSLLTHTSGHEYDWFNPLLGKWRQGRGELPWQGATVEEKSQLPLVFEPGTRFAYGSGTDWAGRLIEKITGKSLDVLVAEKICAPLGIVDATFYPKEKLHMEGRIADMSTISEEGPAQHLEFDILGGCTECLGGGGLFASAEAYFAILQAILRREPSLLSESSWTELFRPQLDSQCKRALNEYINCTPQHTQFLGMSMPASVERNWALAGMVCEQDLEGQMREGTIFWGGVPSMAWFIDTKAGICGVAACQVLPPMEPRIMALHAEFQSGVFRKFGDPK</sequence>
<comment type="similarity">
    <text evidence="1">Belongs to the class-A beta-lactamase family.</text>
</comment>
<proteinExistence type="inferred from homology"/>
<feature type="domain" description="Beta-lactamase-related" evidence="3">
    <location>
        <begin position="13"/>
        <end position="381"/>
    </location>
</feature>
<evidence type="ECO:0000256" key="2">
    <source>
        <dbReference type="ARBA" id="ARBA00022801"/>
    </source>
</evidence>
<dbReference type="SUPFAM" id="SSF56601">
    <property type="entry name" value="beta-lactamase/transpeptidase-like"/>
    <property type="match status" value="1"/>
</dbReference>
<dbReference type="InterPro" id="IPR012338">
    <property type="entry name" value="Beta-lactam/transpept-like"/>
</dbReference>
<dbReference type="Pfam" id="PF00144">
    <property type="entry name" value="Beta-lactamase"/>
    <property type="match status" value="1"/>
</dbReference>
<dbReference type="EMBL" id="ML977338">
    <property type="protein sequence ID" value="KAF2110250.1"/>
    <property type="molecule type" value="Genomic_DNA"/>
</dbReference>
<dbReference type="PANTHER" id="PTHR43283:SF17">
    <property type="entry name" value="(LOVD), PUTATIVE (AFU_ORTHOLOGUE AFUA_5G00920)-RELATED"/>
    <property type="match status" value="1"/>
</dbReference>
<evidence type="ECO:0000259" key="3">
    <source>
        <dbReference type="Pfam" id="PF00144"/>
    </source>
</evidence>
<evidence type="ECO:0000313" key="5">
    <source>
        <dbReference type="Proteomes" id="UP000799770"/>
    </source>
</evidence>